<dbReference type="GO" id="GO:0003677">
    <property type="term" value="F:DNA binding"/>
    <property type="evidence" value="ECO:0007669"/>
    <property type="project" value="InterPro"/>
</dbReference>
<dbReference type="PANTHER" id="PTHR33609:SF1">
    <property type="entry name" value="TRANSPOSASE"/>
    <property type="match status" value="1"/>
</dbReference>
<accession>A0A645EV79</accession>
<dbReference type="InterPro" id="IPR052546">
    <property type="entry name" value="Transposase_8_domain"/>
</dbReference>
<name>A0A645EV79_9ZZZZ</name>
<evidence type="ECO:0000256" key="1">
    <source>
        <dbReference type="SAM" id="Coils"/>
    </source>
</evidence>
<dbReference type="SUPFAM" id="SSF46689">
    <property type="entry name" value="Homeodomain-like"/>
    <property type="match status" value="1"/>
</dbReference>
<dbReference type="EMBL" id="VSSQ01051247">
    <property type="protein sequence ID" value="MPN05336.1"/>
    <property type="molecule type" value="Genomic_DNA"/>
</dbReference>
<dbReference type="PANTHER" id="PTHR33609">
    <property type="entry name" value="LOW CALCIUM RESPONSE LOCUS PROTEIN S"/>
    <property type="match status" value="1"/>
</dbReference>
<comment type="caution">
    <text evidence="2">The sequence shown here is derived from an EMBL/GenBank/DDBJ whole genome shotgun (WGS) entry which is preliminary data.</text>
</comment>
<dbReference type="GO" id="GO:0006313">
    <property type="term" value="P:DNA transposition"/>
    <property type="evidence" value="ECO:0007669"/>
    <property type="project" value="InterPro"/>
</dbReference>
<proteinExistence type="predicted"/>
<dbReference type="GO" id="GO:0004803">
    <property type="term" value="F:transposase activity"/>
    <property type="evidence" value="ECO:0007669"/>
    <property type="project" value="InterPro"/>
</dbReference>
<dbReference type="AlphaFoldDB" id="A0A645EV79"/>
<feature type="coiled-coil region" evidence="1">
    <location>
        <begin position="53"/>
        <end position="80"/>
    </location>
</feature>
<protein>
    <recommendedName>
        <fullName evidence="3">Transposase</fullName>
    </recommendedName>
</protein>
<dbReference type="InterPro" id="IPR002514">
    <property type="entry name" value="Transposase_8"/>
</dbReference>
<dbReference type="Pfam" id="PF01527">
    <property type="entry name" value="HTH_Tnp_1"/>
    <property type="match status" value="1"/>
</dbReference>
<dbReference type="InterPro" id="IPR009057">
    <property type="entry name" value="Homeodomain-like_sf"/>
</dbReference>
<evidence type="ECO:0000313" key="2">
    <source>
        <dbReference type="EMBL" id="MPN05336.1"/>
    </source>
</evidence>
<gene>
    <name evidence="2" type="ORF">SDC9_152586</name>
</gene>
<evidence type="ECO:0008006" key="3">
    <source>
        <dbReference type="Google" id="ProtNLM"/>
    </source>
</evidence>
<keyword evidence="1" id="KW-0175">Coiled coil</keyword>
<organism evidence="2">
    <name type="scientific">bioreactor metagenome</name>
    <dbReference type="NCBI Taxonomy" id="1076179"/>
    <lineage>
        <taxon>unclassified sequences</taxon>
        <taxon>metagenomes</taxon>
        <taxon>ecological metagenomes</taxon>
    </lineage>
</organism>
<reference evidence="2" key="1">
    <citation type="submission" date="2019-08" db="EMBL/GenBank/DDBJ databases">
        <authorList>
            <person name="Kucharzyk K."/>
            <person name="Murdoch R.W."/>
            <person name="Higgins S."/>
            <person name="Loffler F."/>
        </authorList>
    </citation>
    <scope>NUCLEOTIDE SEQUENCE</scope>
</reference>
<sequence length="92" mass="10803">MARKKYTTEQIIVKLREIEVLCGQGKTIGEAVRQADISEQTYYRWRKEYGGMNKDEAKRLKLLEKENVRLKKLVAEQALDIEILKDVNSKNF</sequence>